<dbReference type="InterPro" id="IPR045584">
    <property type="entry name" value="Pilin-like"/>
</dbReference>
<dbReference type="InterPro" id="IPR003413">
    <property type="entry name" value="T2SS_GspI_C"/>
</dbReference>
<dbReference type="Pfam" id="PF07963">
    <property type="entry name" value="N_methyl"/>
    <property type="match status" value="1"/>
</dbReference>
<comment type="subunit">
    <text evidence="9">Type II secretion is composed of four main components: the outer membrane complex, the inner membrane complex, the cytoplasmic secretion ATPase and the periplasm-spanning pseudopilus.</text>
</comment>
<keyword evidence="6 9" id="KW-0812">Transmembrane</keyword>
<evidence type="ECO:0000256" key="6">
    <source>
        <dbReference type="ARBA" id="ARBA00022692"/>
    </source>
</evidence>
<keyword evidence="11" id="KW-1185">Reference proteome</keyword>
<organism evidence="11 12">
    <name type="scientific">Derxia gummosa DSM 723</name>
    <dbReference type="NCBI Taxonomy" id="1121388"/>
    <lineage>
        <taxon>Bacteria</taxon>
        <taxon>Pseudomonadati</taxon>
        <taxon>Pseudomonadota</taxon>
        <taxon>Betaproteobacteria</taxon>
        <taxon>Burkholderiales</taxon>
        <taxon>Alcaligenaceae</taxon>
        <taxon>Derxia</taxon>
    </lineage>
</organism>
<gene>
    <name evidence="12" type="primary">gspI</name>
</gene>
<feature type="transmembrane region" description="Helical" evidence="9">
    <location>
        <begin position="12"/>
        <end position="32"/>
    </location>
</feature>
<evidence type="ECO:0000256" key="4">
    <source>
        <dbReference type="ARBA" id="ARBA00022481"/>
    </source>
</evidence>
<dbReference type="PANTHER" id="PTHR38779:SF2">
    <property type="entry name" value="TYPE II SECRETION SYSTEM PROTEIN I-RELATED"/>
    <property type="match status" value="1"/>
</dbReference>
<feature type="domain" description="Type II secretion system protein GspI C-terminal" evidence="10">
    <location>
        <begin position="45"/>
        <end position="123"/>
    </location>
</feature>
<dbReference type="Proteomes" id="UP000675920">
    <property type="component" value="Unplaced"/>
</dbReference>
<keyword evidence="4 9" id="KW-0488">Methylation</keyword>
<evidence type="ECO:0000256" key="9">
    <source>
        <dbReference type="RuleBase" id="RU368030"/>
    </source>
</evidence>
<dbReference type="GO" id="GO:0015628">
    <property type="term" value="P:protein secretion by the type II secretion system"/>
    <property type="evidence" value="ECO:0007669"/>
    <property type="project" value="UniProtKB-UniRule"/>
</dbReference>
<dbReference type="RefSeq" id="WP_028311930.1">
    <property type="nucleotide sequence ID" value="NZ_AXWS01000014.1"/>
</dbReference>
<proteinExistence type="inferred from homology"/>
<dbReference type="OrthoDB" id="5296572at2"/>
<dbReference type="NCBIfam" id="TIGR01707">
    <property type="entry name" value="gspI"/>
    <property type="match status" value="1"/>
</dbReference>
<reference evidence="12" key="1">
    <citation type="journal article" date="2019" name="EcoSal Plus">
        <title>Architecture, Function, and Substrates of the Type II Secretion System.</title>
        <authorList>
            <person name="Korotkov K.V."/>
            <person name="Sandkvist M."/>
        </authorList>
    </citation>
    <scope>NUCLEOTIDE SEQUENCE</scope>
</reference>
<dbReference type="NCBIfam" id="TIGR02532">
    <property type="entry name" value="IV_pilin_GFxxxE"/>
    <property type="match status" value="1"/>
</dbReference>
<dbReference type="InterPro" id="IPR012902">
    <property type="entry name" value="N_methyl_site"/>
</dbReference>
<protein>
    <recommendedName>
        <fullName evidence="9">Type II secretion system protein I</fullName>
        <shortName evidence="9">T2SS minor pseudopilin I</shortName>
    </recommendedName>
</protein>
<comment type="similarity">
    <text evidence="2 9">Belongs to the GSP I family.</text>
</comment>
<evidence type="ECO:0000256" key="7">
    <source>
        <dbReference type="ARBA" id="ARBA00022989"/>
    </source>
</evidence>
<dbReference type="GO" id="GO:0005886">
    <property type="term" value="C:plasma membrane"/>
    <property type="evidence" value="ECO:0007669"/>
    <property type="project" value="UniProtKB-SubCell"/>
</dbReference>
<evidence type="ECO:0000313" key="12">
    <source>
        <dbReference type="RefSeq" id="WP_028311930.1"/>
    </source>
</evidence>
<evidence type="ECO:0000313" key="11">
    <source>
        <dbReference type="Proteomes" id="UP000675920"/>
    </source>
</evidence>
<reference evidence="12" key="2">
    <citation type="submission" date="2025-08" db="UniProtKB">
        <authorList>
            <consortium name="RefSeq"/>
        </authorList>
    </citation>
    <scope>IDENTIFICATION</scope>
</reference>
<dbReference type="SUPFAM" id="SSF54523">
    <property type="entry name" value="Pili subunits"/>
    <property type="match status" value="1"/>
</dbReference>
<keyword evidence="3" id="KW-1003">Cell membrane</keyword>
<dbReference type="PANTHER" id="PTHR38779">
    <property type="entry name" value="TYPE II SECRETION SYSTEM PROTEIN I-RELATED"/>
    <property type="match status" value="1"/>
</dbReference>
<dbReference type="Gene3D" id="3.30.1300.30">
    <property type="entry name" value="GSPII I/J protein-like"/>
    <property type="match status" value="1"/>
</dbReference>
<dbReference type="AlphaFoldDB" id="A0A8B6X5W8"/>
<keyword evidence="8 9" id="KW-0472">Membrane</keyword>
<keyword evidence="5 9" id="KW-0997">Cell inner membrane</keyword>
<keyword evidence="7 9" id="KW-1133">Transmembrane helix</keyword>
<evidence type="ECO:0000256" key="5">
    <source>
        <dbReference type="ARBA" id="ARBA00022519"/>
    </source>
</evidence>
<evidence type="ECO:0000256" key="2">
    <source>
        <dbReference type="ARBA" id="ARBA00008358"/>
    </source>
</evidence>
<comment type="function">
    <text evidence="9">Component of the type II secretion system required for the energy-dependent secretion of extracellular factors such as proteases and toxins from the periplasm.</text>
</comment>
<dbReference type="Pfam" id="PF02501">
    <property type="entry name" value="T2SSI"/>
    <property type="match status" value="1"/>
</dbReference>
<sequence length="129" mass="14130">MTRRAVGFARGFTLVEVLVALVIVGVALGASLRAVGGMARQNEVLRAKLYAGWSASNRIAELRATRVQPAIGQRSFQCPQGRLELVCDEDVKATGNRYMRRVEITVYSDASRREWLTTVSTVLANGSDM</sequence>
<dbReference type="InterPro" id="IPR010052">
    <property type="entry name" value="T2SS_protein-GspI"/>
</dbReference>
<evidence type="ECO:0000259" key="10">
    <source>
        <dbReference type="Pfam" id="PF02501"/>
    </source>
</evidence>
<dbReference type="GO" id="GO:0015627">
    <property type="term" value="C:type II protein secretion system complex"/>
    <property type="evidence" value="ECO:0007669"/>
    <property type="project" value="UniProtKB-UniRule"/>
</dbReference>
<evidence type="ECO:0000256" key="1">
    <source>
        <dbReference type="ARBA" id="ARBA00004377"/>
    </source>
</evidence>
<accession>A0A8B6X5W8</accession>
<dbReference type="PROSITE" id="PS00409">
    <property type="entry name" value="PROKAR_NTER_METHYL"/>
    <property type="match status" value="1"/>
</dbReference>
<comment type="PTM">
    <text evidence="9">Cleaved by prepilin peptidase.</text>
</comment>
<evidence type="ECO:0000256" key="3">
    <source>
        <dbReference type="ARBA" id="ARBA00022475"/>
    </source>
</evidence>
<name>A0A8B6X5W8_9BURK</name>
<evidence type="ECO:0000256" key="8">
    <source>
        <dbReference type="ARBA" id="ARBA00023136"/>
    </source>
</evidence>
<comment type="subcellular location">
    <subcellularLocation>
        <location evidence="1 9">Cell inner membrane</location>
        <topology evidence="1 9">Single-pass membrane protein</topology>
    </subcellularLocation>
</comment>